<organism evidence="2 3">
    <name type="scientific">Algoriphagus sanaruensis</name>
    <dbReference type="NCBI Taxonomy" id="1727163"/>
    <lineage>
        <taxon>Bacteria</taxon>
        <taxon>Pseudomonadati</taxon>
        <taxon>Bacteroidota</taxon>
        <taxon>Cytophagia</taxon>
        <taxon>Cytophagales</taxon>
        <taxon>Cyclobacteriaceae</taxon>
        <taxon>Algoriphagus</taxon>
    </lineage>
</organism>
<dbReference type="InterPro" id="IPR000182">
    <property type="entry name" value="GNAT_dom"/>
</dbReference>
<dbReference type="Gene3D" id="3.40.630.30">
    <property type="match status" value="1"/>
</dbReference>
<evidence type="ECO:0000313" key="3">
    <source>
        <dbReference type="Proteomes" id="UP000073816"/>
    </source>
</evidence>
<reference evidence="3" key="1">
    <citation type="submission" date="2015-09" db="EMBL/GenBank/DDBJ databases">
        <title>Complete sequence of Algoriphagus sp. M8-2.</title>
        <authorList>
            <person name="Shintani M."/>
        </authorList>
    </citation>
    <scope>NUCLEOTIDE SEQUENCE [LARGE SCALE GENOMIC DNA]</scope>
    <source>
        <strain evidence="3">M8-2</strain>
    </source>
</reference>
<reference evidence="2 3" key="2">
    <citation type="journal article" date="2016" name="Genome Announc.">
        <title>Complete Genome Sequence of Algoriphagus sp. Strain M8-2, Isolated from a Brackish Lake.</title>
        <authorList>
            <person name="Muraguchi Y."/>
            <person name="Kushimoto K."/>
            <person name="Ohtsubo Y."/>
            <person name="Suzuki T."/>
            <person name="Dohra H."/>
            <person name="Kimbara K."/>
            <person name="Shintani M."/>
        </authorList>
    </citation>
    <scope>NUCLEOTIDE SEQUENCE [LARGE SCALE GENOMIC DNA]</scope>
    <source>
        <strain evidence="2 3">M8-2</strain>
    </source>
</reference>
<dbReference type="SUPFAM" id="SSF55729">
    <property type="entry name" value="Acyl-CoA N-acyltransferases (Nat)"/>
    <property type="match status" value="1"/>
</dbReference>
<dbReference type="AlphaFoldDB" id="A0A142ENQ9"/>
<dbReference type="Pfam" id="PF13673">
    <property type="entry name" value="Acetyltransf_10"/>
    <property type="match status" value="1"/>
</dbReference>
<dbReference type="OrthoDB" id="9796171at2"/>
<dbReference type="PROSITE" id="PS51186">
    <property type="entry name" value="GNAT"/>
    <property type="match status" value="1"/>
</dbReference>
<evidence type="ECO:0000313" key="2">
    <source>
        <dbReference type="EMBL" id="AMQ56764.1"/>
    </source>
</evidence>
<dbReference type="PATRIC" id="fig|1727163.4.peg.2097"/>
<accession>A0A142ENQ9</accession>
<dbReference type="CDD" id="cd04301">
    <property type="entry name" value="NAT_SF"/>
    <property type="match status" value="1"/>
</dbReference>
<keyword evidence="2" id="KW-0808">Transferase</keyword>
<dbReference type="Proteomes" id="UP000073816">
    <property type="component" value="Chromosome"/>
</dbReference>
<keyword evidence="3" id="KW-1185">Reference proteome</keyword>
<dbReference type="GO" id="GO:0016747">
    <property type="term" value="F:acyltransferase activity, transferring groups other than amino-acyl groups"/>
    <property type="evidence" value="ECO:0007669"/>
    <property type="project" value="InterPro"/>
</dbReference>
<dbReference type="InterPro" id="IPR016181">
    <property type="entry name" value="Acyl_CoA_acyltransferase"/>
</dbReference>
<feature type="domain" description="N-acetyltransferase" evidence="1">
    <location>
        <begin position="5"/>
        <end position="148"/>
    </location>
</feature>
<protein>
    <submittedName>
        <fullName evidence="2">GNAT family acetyltransferase</fullName>
    </submittedName>
</protein>
<dbReference type="RefSeq" id="WP_067546833.1">
    <property type="nucleotide sequence ID" value="NZ_CP012836.1"/>
</dbReference>
<gene>
    <name evidence="2" type="ORF">AO498_10030</name>
</gene>
<dbReference type="STRING" id="1727163.AO498_10030"/>
<dbReference type="KEGG" id="alm:AO498_10030"/>
<sequence length="148" mass="16540">MNLTPVLKSFQELSNEELYAVLRLRAEVFVVEQNCPYLDLDSKDQKCFHLLLYAGSDLAAYCRLVPAGLSYQEVAIGRVISAPAYRGKGLGKVVMERAISYCEDIFGKVPIRLGAQVYAKGFYASLGFEAEGEEYLEDGIPHVEMVKY</sequence>
<proteinExistence type="predicted"/>
<name>A0A142ENQ9_9BACT</name>
<dbReference type="EMBL" id="CP012836">
    <property type="protein sequence ID" value="AMQ56764.1"/>
    <property type="molecule type" value="Genomic_DNA"/>
</dbReference>
<evidence type="ECO:0000259" key="1">
    <source>
        <dbReference type="PROSITE" id="PS51186"/>
    </source>
</evidence>